<dbReference type="EMBL" id="UINC01012135">
    <property type="protein sequence ID" value="SVA53167.1"/>
    <property type="molecule type" value="Genomic_DNA"/>
</dbReference>
<dbReference type="AlphaFoldDB" id="A0A381WMG9"/>
<feature type="compositionally biased region" description="Polar residues" evidence="1">
    <location>
        <begin position="432"/>
        <end position="441"/>
    </location>
</feature>
<evidence type="ECO:0000256" key="1">
    <source>
        <dbReference type="SAM" id="MobiDB-lite"/>
    </source>
</evidence>
<sequence>MSDPELDKVYTPTTSKKEKSGYTPKDAIKYSPRGFIGNALSSMPTATYYTRLSVCHPTIVHNLAMNNKKKIIIAETATTAIFAITDLEIFHVVSWNNQTRSAQGVGANITIVETHGAALLDYINKACKDLGIKTPKEATYLLEIMFNNGNADNVEPGQSEYYFVYPLIFENMNISITEKGGQYRINATEPGVSAYAGQTGPTIKNVSTIGASTLGEWVKGFKTFLDKCAQDEVDAEAHFIRDSYGIIIDDAWKNYKFSNTKSKENDQVTRVFDDNSKLLIQIAKGSSIPDILNSVMGATEEFQRIKTTDGGFLHQGGVDADATDAKSIPETFRLVCDMRFGDYDIKRKRYSRKYLYSFQSYKDPSVSTGDLATQFNDKNVMKERVTKLLQEQLLTKRYDYNFTGLNTEVLTFDINLDLTYFRTIPVRKGHQGQRTGVQGSLKQPVGATAKGAESKKNRKKNDLPPSLRKYYGKTYGPMNDQGLVYGANPEDAEELEKAQAALARETGTNIRKGSGLYIESYTLPSTQENVSFLTISSDTVDSGNALQQNVTPDRSTGRIKLGNQYMELTGGSELAKIDIEIKGDPYWLGMSNLTKQFRGASTGIADFAMYEQGANMFWLNVRSPVEPDENTGKMEFVDNTTISGIFKVTNVISRFVNGAFTQSLSAIRDIGTNYELARPTLLRFTNEAELYQEAGEADRTAKGVH</sequence>
<gene>
    <name evidence="2" type="ORF">METZ01_LOCUS106021</name>
</gene>
<accession>A0A381WMG9</accession>
<feature type="region of interest" description="Disordered" evidence="1">
    <location>
        <begin position="429"/>
        <end position="467"/>
    </location>
</feature>
<proteinExistence type="predicted"/>
<reference evidence="2" key="1">
    <citation type="submission" date="2018-05" db="EMBL/GenBank/DDBJ databases">
        <authorList>
            <person name="Lanie J.A."/>
            <person name="Ng W.-L."/>
            <person name="Kazmierczak K.M."/>
            <person name="Andrzejewski T.M."/>
            <person name="Davidsen T.M."/>
            <person name="Wayne K.J."/>
            <person name="Tettelin H."/>
            <person name="Glass J.I."/>
            <person name="Rusch D."/>
            <person name="Podicherti R."/>
            <person name="Tsui H.-C.T."/>
            <person name="Winkler M.E."/>
        </authorList>
    </citation>
    <scope>NUCLEOTIDE SEQUENCE</scope>
</reference>
<protein>
    <submittedName>
        <fullName evidence="2">Uncharacterized protein</fullName>
    </submittedName>
</protein>
<organism evidence="2">
    <name type="scientific">marine metagenome</name>
    <dbReference type="NCBI Taxonomy" id="408172"/>
    <lineage>
        <taxon>unclassified sequences</taxon>
        <taxon>metagenomes</taxon>
        <taxon>ecological metagenomes</taxon>
    </lineage>
</organism>
<feature type="region of interest" description="Disordered" evidence="1">
    <location>
        <begin position="1"/>
        <end position="24"/>
    </location>
</feature>
<name>A0A381WMG9_9ZZZZ</name>
<evidence type="ECO:0000313" key="2">
    <source>
        <dbReference type="EMBL" id="SVA53167.1"/>
    </source>
</evidence>